<comment type="function">
    <text evidence="5">Catalyzes the specific phosphorylation of arginine residues in proteins.</text>
</comment>
<dbReference type="Gene3D" id="3.30.590.10">
    <property type="entry name" value="Glutamine synthetase/guanido kinase, catalytic domain"/>
    <property type="match status" value="1"/>
</dbReference>
<dbReference type="AlphaFoldDB" id="A0A8J6TUJ9"/>
<keyword evidence="10" id="KW-1185">Reference proteome</keyword>
<dbReference type="InterPro" id="IPR023660">
    <property type="entry name" value="Arg_Kinase"/>
</dbReference>
<dbReference type="GO" id="GO:0005615">
    <property type="term" value="C:extracellular space"/>
    <property type="evidence" value="ECO:0007669"/>
    <property type="project" value="TreeGrafter"/>
</dbReference>
<feature type="domain" description="Phosphagen kinase C-terminal" evidence="8">
    <location>
        <begin position="14"/>
        <end position="244"/>
    </location>
</feature>
<keyword evidence="3 5" id="KW-0418">Kinase</keyword>
<gene>
    <name evidence="5" type="primary">mcsB</name>
    <name evidence="9" type="ORF">H8702_05705</name>
</gene>
<evidence type="ECO:0000256" key="2">
    <source>
        <dbReference type="ARBA" id="ARBA00022741"/>
    </source>
</evidence>
<comment type="catalytic activity">
    <reaction evidence="5">
        <text>L-arginyl-[protein] + ATP = N(omega)-phospho-L-arginyl-[protein] + ADP + H(+)</text>
        <dbReference type="Rhea" id="RHEA:43384"/>
        <dbReference type="Rhea" id="RHEA-COMP:10532"/>
        <dbReference type="Rhea" id="RHEA-COMP:10533"/>
        <dbReference type="ChEBI" id="CHEBI:15378"/>
        <dbReference type="ChEBI" id="CHEBI:29965"/>
        <dbReference type="ChEBI" id="CHEBI:30616"/>
        <dbReference type="ChEBI" id="CHEBI:83226"/>
        <dbReference type="ChEBI" id="CHEBI:456216"/>
        <dbReference type="EC" id="2.7.14.1"/>
    </reaction>
</comment>
<dbReference type="GO" id="GO:1990424">
    <property type="term" value="F:protein arginine kinase activity"/>
    <property type="evidence" value="ECO:0007669"/>
    <property type="project" value="UniProtKB-EC"/>
</dbReference>
<evidence type="ECO:0000256" key="1">
    <source>
        <dbReference type="ARBA" id="ARBA00022679"/>
    </source>
</evidence>
<dbReference type="NCBIfam" id="NF002194">
    <property type="entry name" value="PRK01059.1-4"/>
    <property type="match status" value="1"/>
</dbReference>
<comment type="caution">
    <text evidence="9">The sequence shown here is derived from an EMBL/GenBank/DDBJ whole genome shotgun (WGS) entry which is preliminary data.</text>
</comment>
<protein>
    <recommendedName>
        <fullName evidence="5">Protein-arginine kinase</fullName>
        <ecNumber evidence="5">2.7.14.1</ecNumber>
    </recommendedName>
</protein>
<dbReference type="HAMAP" id="MF_00602">
    <property type="entry name" value="Prot_Arg_kinase"/>
    <property type="match status" value="1"/>
</dbReference>
<dbReference type="SUPFAM" id="SSF55931">
    <property type="entry name" value="Glutamine synthetase/guanido kinase"/>
    <property type="match status" value="1"/>
</dbReference>
<evidence type="ECO:0000256" key="4">
    <source>
        <dbReference type="ARBA" id="ARBA00022840"/>
    </source>
</evidence>
<dbReference type="GO" id="GO:0005524">
    <property type="term" value="F:ATP binding"/>
    <property type="evidence" value="ECO:0007669"/>
    <property type="project" value="UniProtKB-UniRule"/>
</dbReference>
<evidence type="ECO:0000256" key="5">
    <source>
        <dbReference type="HAMAP-Rule" id="MF_00602"/>
    </source>
</evidence>
<comment type="similarity">
    <text evidence="5 6 7">Belongs to the ATP:guanido phosphotransferase family.</text>
</comment>
<feature type="short sequence motif" description="RDXXRA motif of the pArg binding pocket involved in allosteric regulation" evidence="5">
    <location>
        <begin position="326"/>
        <end position="331"/>
    </location>
</feature>
<evidence type="ECO:0000313" key="10">
    <source>
        <dbReference type="Proteomes" id="UP000632659"/>
    </source>
</evidence>
<dbReference type="InterPro" id="IPR022415">
    <property type="entry name" value="ATP-guanido_PTrfase_AS"/>
</dbReference>
<evidence type="ECO:0000259" key="8">
    <source>
        <dbReference type="PROSITE" id="PS51510"/>
    </source>
</evidence>
<keyword evidence="1 5" id="KW-0808">Transferase</keyword>
<dbReference type="PANTHER" id="PTHR11547">
    <property type="entry name" value="ARGININE OR CREATINE KINASE"/>
    <property type="match status" value="1"/>
</dbReference>
<dbReference type="EC" id="2.7.14.1" evidence="5"/>
<comment type="activity regulation">
    <text evidence="5">Appears to be allosterically activated by the binding of pArg-containing polypeptides to the pArg-binding pocket localized in the C-terminal domain of McsB.</text>
</comment>
<dbReference type="OrthoDB" id="9791353at2"/>
<dbReference type="CDD" id="cd07930">
    <property type="entry name" value="bacterial_phosphagen_kinase"/>
    <property type="match status" value="1"/>
</dbReference>
<evidence type="ECO:0000256" key="3">
    <source>
        <dbReference type="ARBA" id="ARBA00022777"/>
    </source>
</evidence>
<feature type="binding site" evidence="5 6">
    <location>
        <begin position="197"/>
        <end position="202"/>
    </location>
    <ligand>
        <name>ATP</name>
        <dbReference type="ChEBI" id="CHEBI:30616"/>
    </ligand>
</feature>
<feature type="binding site" evidence="5 6">
    <location>
        <position position="81"/>
    </location>
    <ligand>
        <name>ATP</name>
        <dbReference type="ChEBI" id="CHEBI:30616"/>
    </ligand>
</feature>
<feature type="binding site" evidence="5 6">
    <location>
        <begin position="17"/>
        <end position="21"/>
    </location>
    <ligand>
        <name>ATP</name>
        <dbReference type="ChEBI" id="CHEBI:30616"/>
    </ligand>
</feature>
<feature type="binding site" evidence="5 6">
    <location>
        <position position="115"/>
    </location>
    <ligand>
        <name>ATP</name>
        <dbReference type="ChEBI" id="CHEBI:30616"/>
    </ligand>
</feature>
<keyword evidence="2 5" id="KW-0547">Nucleotide-binding</keyword>
<evidence type="ECO:0000256" key="6">
    <source>
        <dbReference type="PROSITE-ProRule" id="PRU00843"/>
    </source>
</evidence>
<feature type="binding site" evidence="5 6">
    <location>
        <begin position="166"/>
        <end position="170"/>
    </location>
    <ligand>
        <name>ATP</name>
        <dbReference type="ChEBI" id="CHEBI:30616"/>
    </ligand>
</feature>
<dbReference type="InterPro" id="IPR014746">
    <property type="entry name" value="Gln_synth/guanido_kin_cat_dom"/>
</dbReference>
<dbReference type="PANTHER" id="PTHR11547:SF38">
    <property type="entry name" value="ARGININE KINASE 1-RELATED"/>
    <property type="match status" value="1"/>
</dbReference>
<sequence length="339" mass="38499">MSKWYEAKAPHEDIVISSRIRLARNLSDFPFESRMTDEQRRQLSEKVKQALSHVTVSGETLQFTEMDSLEEIKRYAMVERHEVSKEFIKDPTHRLLGYSKDESVSIMVNEEDHLRIQVMASGLNLTSAYQQCNKIDDVLDSELDYAFNERLGYLTTCPTNLGTGLRASVMVHLPALEKSGLMNQLTATVNKLGLTIRGTYGEGSKVLGSIYQISNQITLGITEKDAIQNLESIVLQVIESEKRARESLLAEKRRLEDVVFRSLGVLRYARLLSSREFFEEISNVRLGVSLGLIHDVEISRINRMMALTGSASICEREGRELSPEDRDFVRANTVRTYIS</sequence>
<evidence type="ECO:0000256" key="7">
    <source>
        <dbReference type="RuleBase" id="RU000505"/>
    </source>
</evidence>
<dbReference type="Pfam" id="PF00217">
    <property type="entry name" value="ATP-gua_Ptrans"/>
    <property type="match status" value="1"/>
</dbReference>
<dbReference type="GO" id="GO:0004111">
    <property type="term" value="F:creatine kinase activity"/>
    <property type="evidence" value="ECO:0007669"/>
    <property type="project" value="InterPro"/>
</dbReference>
<evidence type="ECO:0000313" key="9">
    <source>
        <dbReference type="EMBL" id="MBC8610618.1"/>
    </source>
</evidence>
<dbReference type="RefSeq" id="WP_093989376.1">
    <property type="nucleotide sequence ID" value="NZ_FYDD01000004.1"/>
</dbReference>
<dbReference type="EMBL" id="JACRTL010000002">
    <property type="protein sequence ID" value="MBC8610618.1"/>
    <property type="molecule type" value="Genomic_DNA"/>
</dbReference>
<dbReference type="InterPro" id="IPR000749">
    <property type="entry name" value="ATP-guanido_PTrfase"/>
</dbReference>
<dbReference type="PROSITE" id="PS51510">
    <property type="entry name" value="PHOSPHAGEN_KINASE_C"/>
    <property type="match status" value="1"/>
</dbReference>
<dbReference type="PROSITE" id="PS00112">
    <property type="entry name" value="PHOSPHAGEN_KINASE"/>
    <property type="match status" value="1"/>
</dbReference>
<dbReference type="InterPro" id="IPR022414">
    <property type="entry name" value="ATP-guanido_PTrfase_cat"/>
</dbReference>
<reference evidence="9" key="1">
    <citation type="submission" date="2020-08" db="EMBL/GenBank/DDBJ databases">
        <title>Genome public.</title>
        <authorList>
            <person name="Liu C."/>
            <person name="Sun Q."/>
        </authorList>
    </citation>
    <scope>NUCLEOTIDE SEQUENCE</scope>
    <source>
        <strain evidence="9">NSJ-15</strain>
    </source>
</reference>
<keyword evidence="4 5" id="KW-0067">ATP-binding</keyword>
<organism evidence="9 10">
    <name type="scientific">Massiliimalia timonensis</name>
    <dbReference type="NCBI Taxonomy" id="1987501"/>
    <lineage>
        <taxon>Bacteria</taxon>
        <taxon>Bacillati</taxon>
        <taxon>Bacillota</taxon>
        <taxon>Clostridia</taxon>
        <taxon>Eubacteriales</taxon>
        <taxon>Oscillospiraceae</taxon>
        <taxon>Massiliimalia</taxon>
    </lineage>
</organism>
<proteinExistence type="inferred from homology"/>
<accession>A0A8J6TUJ9</accession>
<dbReference type="GO" id="GO:0046314">
    <property type="term" value="P:phosphocreatine biosynthetic process"/>
    <property type="evidence" value="ECO:0007669"/>
    <property type="project" value="InterPro"/>
</dbReference>
<name>A0A8J6TUJ9_9FIRM</name>
<keyword evidence="5" id="KW-0021">Allosteric enzyme</keyword>
<dbReference type="Proteomes" id="UP000632659">
    <property type="component" value="Unassembled WGS sequence"/>
</dbReference>